<proteinExistence type="predicted"/>
<dbReference type="VEuPathDB" id="FungiDB:RhiirA1_481307"/>
<evidence type="ECO:0000313" key="2">
    <source>
        <dbReference type="Proteomes" id="UP000232688"/>
    </source>
</evidence>
<gene>
    <name evidence="1" type="ORF">RhiirA1_481307</name>
</gene>
<accession>A0A2N0QN84</accession>
<reference evidence="1 2" key="2">
    <citation type="submission" date="2017-10" db="EMBL/GenBank/DDBJ databases">
        <title>Genome analyses suggest a sexual origin of heterokaryosis in a supposedly ancient asexual fungus.</title>
        <authorList>
            <person name="Corradi N."/>
            <person name="Sedzielewska K."/>
            <person name="Noel J."/>
            <person name="Charron P."/>
            <person name="Farinelli L."/>
            <person name="Marton T."/>
            <person name="Kruger M."/>
            <person name="Pelin A."/>
            <person name="Brachmann A."/>
            <person name="Corradi N."/>
        </authorList>
    </citation>
    <scope>NUCLEOTIDE SEQUENCE [LARGE SCALE GENOMIC DNA]</scope>
    <source>
        <strain evidence="1 2">A1</strain>
    </source>
</reference>
<reference evidence="1 2" key="1">
    <citation type="submission" date="2017-10" db="EMBL/GenBank/DDBJ databases">
        <title>Extensive intraspecific genome diversity in a model arbuscular mycorrhizal fungus.</title>
        <authorList>
            <person name="Chen E.C.H."/>
            <person name="Morin E."/>
            <person name="Baudet D."/>
            <person name="Noel J."/>
            <person name="Ndikumana S."/>
            <person name="Charron P."/>
            <person name="St-Onge C."/>
            <person name="Giorgi J."/>
            <person name="Grigoriev I.V."/>
            <person name="Roux C."/>
            <person name="Martin F.M."/>
            <person name="Corradi N."/>
        </authorList>
    </citation>
    <scope>NUCLEOTIDE SEQUENCE [LARGE SCALE GENOMIC DNA]</scope>
    <source>
        <strain evidence="1 2">A1</strain>
    </source>
</reference>
<comment type="caution">
    <text evidence="1">The sequence shown here is derived from an EMBL/GenBank/DDBJ whole genome shotgun (WGS) entry which is preliminary data.</text>
</comment>
<name>A0A2N0QN84_9GLOM</name>
<dbReference type="EMBL" id="LLXH01005614">
    <property type="protein sequence ID" value="PKC52518.1"/>
    <property type="molecule type" value="Genomic_DNA"/>
</dbReference>
<organism evidence="1 2">
    <name type="scientific">Rhizophagus irregularis</name>
    <dbReference type="NCBI Taxonomy" id="588596"/>
    <lineage>
        <taxon>Eukaryota</taxon>
        <taxon>Fungi</taxon>
        <taxon>Fungi incertae sedis</taxon>
        <taxon>Mucoromycota</taxon>
        <taxon>Glomeromycotina</taxon>
        <taxon>Glomeromycetes</taxon>
        <taxon>Glomerales</taxon>
        <taxon>Glomeraceae</taxon>
        <taxon>Rhizophagus</taxon>
    </lineage>
</organism>
<dbReference type="AlphaFoldDB" id="A0A2N0QN84"/>
<protein>
    <submittedName>
        <fullName evidence="1">Uncharacterized protein</fullName>
    </submittedName>
</protein>
<evidence type="ECO:0000313" key="1">
    <source>
        <dbReference type="EMBL" id="PKC52518.1"/>
    </source>
</evidence>
<dbReference type="Proteomes" id="UP000232688">
    <property type="component" value="Unassembled WGS sequence"/>
</dbReference>
<feature type="non-terminal residue" evidence="1">
    <location>
        <position position="1"/>
    </location>
</feature>
<sequence length="155" mass="17327">DNNLKESPLPKSTKNGKDYLNQITSPSLDFKKKVVSTYSGIDITLYYHPIFCAIQALLQRPEDDGSETKVFGEPYKGDWWLKMEKILSPLNHLLFILLYSDGTTFDGLGKTSGHPKSDTLCFGINGQAKIFAARISFFFADMLEADNVTTTYKGA</sequence>